<dbReference type="EMBL" id="JANPWB010000012">
    <property type="protein sequence ID" value="KAJ1116136.1"/>
    <property type="molecule type" value="Genomic_DNA"/>
</dbReference>
<feature type="region of interest" description="Disordered" evidence="1">
    <location>
        <begin position="1"/>
        <end position="57"/>
    </location>
</feature>
<sequence>MPSGSPTAQEAQRGRQEGVAEAACVGGSSPDPGSLFREANEDGTDSDRDSINSAPASEILPVIIPGTVDEII</sequence>
<evidence type="ECO:0000256" key="1">
    <source>
        <dbReference type="SAM" id="MobiDB-lite"/>
    </source>
</evidence>
<keyword evidence="3" id="KW-1185">Reference proteome</keyword>
<dbReference type="AlphaFoldDB" id="A0AAV7NJG6"/>
<evidence type="ECO:0000313" key="2">
    <source>
        <dbReference type="EMBL" id="KAJ1116136.1"/>
    </source>
</evidence>
<feature type="compositionally biased region" description="Polar residues" evidence="1">
    <location>
        <begin position="1"/>
        <end position="10"/>
    </location>
</feature>
<protein>
    <submittedName>
        <fullName evidence="2">Uncharacterized protein</fullName>
    </submittedName>
</protein>
<gene>
    <name evidence="2" type="ORF">NDU88_004355</name>
</gene>
<reference evidence="2" key="1">
    <citation type="journal article" date="2022" name="bioRxiv">
        <title>Sequencing and chromosome-scale assembly of the giantPleurodeles waltlgenome.</title>
        <authorList>
            <person name="Brown T."/>
            <person name="Elewa A."/>
            <person name="Iarovenko S."/>
            <person name="Subramanian E."/>
            <person name="Araus A.J."/>
            <person name="Petzold A."/>
            <person name="Susuki M."/>
            <person name="Suzuki K.-i.T."/>
            <person name="Hayashi T."/>
            <person name="Toyoda A."/>
            <person name="Oliveira C."/>
            <person name="Osipova E."/>
            <person name="Leigh N.D."/>
            <person name="Simon A."/>
            <person name="Yun M.H."/>
        </authorList>
    </citation>
    <scope>NUCLEOTIDE SEQUENCE</scope>
    <source>
        <strain evidence="2">20211129_DDA</strain>
        <tissue evidence="2">Liver</tissue>
    </source>
</reference>
<proteinExistence type="predicted"/>
<evidence type="ECO:0000313" key="3">
    <source>
        <dbReference type="Proteomes" id="UP001066276"/>
    </source>
</evidence>
<dbReference type="Proteomes" id="UP001066276">
    <property type="component" value="Chromosome 8"/>
</dbReference>
<name>A0AAV7NJG6_PLEWA</name>
<organism evidence="2 3">
    <name type="scientific">Pleurodeles waltl</name>
    <name type="common">Iberian ribbed newt</name>
    <dbReference type="NCBI Taxonomy" id="8319"/>
    <lineage>
        <taxon>Eukaryota</taxon>
        <taxon>Metazoa</taxon>
        <taxon>Chordata</taxon>
        <taxon>Craniata</taxon>
        <taxon>Vertebrata</taxon>
        <taxon>Euteleostomi</taxon>
        <taxon>Amphibia</taxon>
        <taxon>Batrachia</taxon>
        <taxon>Caudata</taxon>
        <taxon>Salamandroidea</taxon>
        <taxon>Salamandridae</taxon>
        <taxon>Pleurodelinae</taxon>
        <taxon>Pleurodeles</taxon>
    </lineage>
</organism>
<comment type="caution">
    <text evidence="2">The sequence shown here is derived from an EMBL/GenBank/DDBJ whole genome shotgun (WGS) entry which is preliminary data.</text>
</comment>
<accession>A0AAV7NJG6</accession>